<accession>A0A9N9E261</accession>
<dbReference type="EMBL" id="CAJVPP010005082">
    <property type="protein sequence ID" value="CAG8659723.1"/>
    <property type="molecule type" value="Genomic_DNA"/>
</dbReference>
<comment type="caution">
    <text evidence="1">The sequence shown here is derived from an EMBL/GenBank/DDBJ whole genome shotgun (WGS) entry which is preliminary data.</text>
</comment>
<dbReference type="Proteomes" id="UP000789375">
    <property type="component" value="Unassembled WGS sequence"/>
</dbReference>
<keyword evidence="2" id="KW-1185">Reference proteome</keyword>
<gene>
    <name evidence="1" type="ORF">FMOSSE_LOCUS11879</name>
</gene>
<feature type="non-terminal residue" evidence="1">
    <location>
        <position position="1"/>
    </location>
</feature>
<name>A0A9N9E261_FUNMO</name>
<evidence type="ECO:0000313" key="1">
    <source>
        <dbReference type="EMBL" id="CAG8659723.1"/>
    </source>
</evidence>
<evidence type="ECO:0000313" key="2">
    <source>
        <dbReference type="Proteomes" id="UP000789375"/>
    </source>
</evidence>
<protein>
    <submittedName>
        <fullName evidence="1">14099_t:CDS:1</fullName>
    </submittedName>
</protein>
<dbReference type="AlphaFoldDB" id="A0A9N9E261"/>
<organism evidence="1 2">
    <name type="scientific">Funneliformis mosseae</name>
    <name type="common">Endomycorrhizal fungus</name>
    <name type="synonym">Glomus mosseae</name>
    <dbReference type="NCBI Taxonomy" id="27381"/>
    <lineage>
        <taxon>Eukaryota</taxon>
        <taxon>Fungi</taxon>
        <taxon>Fungi incertae sedis</taxon>
        <taxon>Mucoromycota</taxon>
        <taxon>Glomeromycotina</taxon>
        <taxon>Glomeromycetes</taxon>
        <taxon>Glomerales</taxon>
        <taxon>Glomeraceae</taxon>
        <taxon>Funneliformis</taxon>
    </lineage>
</organism>
<reference evidence="1" key="1">
    <citation type="submission" date="2021-06" db="EMBL/GenBank/DDBJ databases">
        <authorList>
            <person name="Kallberg Y."/>
            <person name="Tangrot J."/>
            <person name="Rosling A."/>
        </authorList>
    </citation>
    <scope>NUCLEOTIDE SEQUENCE</scope>
    <source>
        <strain evidence="1">87-6 pot B 2015</strain>
    </source>
</reference>
<proteinExistence type="predicted"/>
<sequence>ECNGNFVDSRTNELYYLKDQNSANNSSSELTMNCGINMI</sequence>